<dbReference type="EMBL" id="JAUFQC010000027">
    <property type="protein sequence ID" value="MDN3612205.1"/>
    <property type="molecule type" value="Genomic_DNA"/>
</dbReference>
<dbReference type="InterPro" id="IPR004358">
    <property type="entry name" value="Sig_transdc_His_kin-like_C"/>
</dbReference>
<dbReference type="InterPro" id="IPR005467">
    <property type="entry name" value="His_kinase_dom"/>
</dbReference>
<keyword evidence="7" id="KW-0472">Membrane</keyword>
<dbReference type="PANTHER" id="PTHR45339:SF1">
    <property type="entry name" value="HYBRID SIGNAL TRANSDUCTION HISTIDINE KINASE J"/>
    <property type="match status" value="1"/>
</dbReference>
<evidence type="ECO:0000256" key="1">
    <source>
        <dbReference type="ARBA" id="ARBA00000085"/>
    </source>
</evidence>
<reference evidence="11" key="1">
    <citation type="journal article" date="2019" name="Int. J. Syst. Evol. Microbiol.">
        <title>The Global Catalogue of Microorganisms (GCM) 10K type strain sequencing project: providing services to taxonomists for standard genome sequencing and annotation.</title>
        <authorList>
            <consortium name="The Broad Institute Genomics Platform"/>
            <consortium name="The Broad Institute Genome Sequencing Center for Infectious Disease"/>
            <person name="Wu L."/>
            <person name="Ma J."/>
        </authorList>
    </citation>
    <scope>NUCLEOTIDE SEQUENCE [LARGE SCALE GENOMIC DNA]</scope>
    <source>
        <strain evidence="11">CECT 7398</strain>
    </source>
</reference>
<dbReference type="CDD" id="cd00082">
    <property type="entry name" value="HisKA"/>
    <property type="match status" value="1"/>
</dbReference>
<dbReference type="EC" id="2.7.13.3" evidence="2"/>
<dbReference type="SUPFAM" id="SSF52172">
    <property type="entry name" value="CheY-like"/>
    <property type="match status" value="1"/>
</dbReference>
<evidence type="ECO:0000256" key="4">
    <source>
        <dbReference type="ARBA" id="ARBA00022801"/>
    </source>
</evidence>
<dbReference type="InterPro" id="IPR003594">
    <property type="entry name" value="HATPase_dom"/>
</dbReference>
<accession>A0ABT8C1H1</accession>
<dbReference type="Pfam" id="PF00072">
    <property type="entry name" value="Response_reg"/>
    <property type="match status" value="1"/>
</dbReference>
<proteinExistence type="predicted"/>
<evidence type="ECO:0000256" key="6">
    <source>
        <dbReference type="PROSITE-ProRule" id="PRU00169"/>
    </source>
</evidence>
<keyword evidence="7" id="KW-1133">Transmembrane helix</keyword>
<gene>
    <name evidence="10" type="ORF">QWZ16_21660</name>
</gene>
<comment type="catalytic activity">
    <reaction evidence="1">
        <text>ATP + protein L-histidine = ADP + protein N-phospho-L-histidine.</text>
        <dbReference type="EC" id="2.7.13.3"/>
    </reaction>
</comment>
<dbReference type="Gene3D" id="1.10.287.130">
    <property type="match status" value="1"/>
</dbReference>
<dbReference type="InterPro" id="IPR003661">
    <property type="entry name" value="HisK_dim/P_dom"/>
</dbReference>
<dbReference type="PROSITE" id="PS50109">
    <property type="entry name" value="HIS_KIN"/>
    <property type="match status" value="1"/>
</dbReference>
<organism evidence="10 11">
    <name type="scientific">Vibrio ostreicida</name>
    <dbReference type="NCBI Taxonomy" id="526588"/>
    <lineage>
        <taxon>Bacteria</taxon>
        <taxon>Pseudomonadati</taxon>
        <taxon>Pseudomonadota</taxon>
        <taxon>Gammaproteobacteria</taxon>
        <taxon>Vibrionales</taxon>
        <taxon>Vibrionaceae</taxon>
        <taxon>Vibrio</taxon>
    </lineage>
</organism>
<dbReference type="Gene3D" id="3.40.50.2300">
    <property type="match status" value="1"/>
</dbReference>
<dbReference type="SMART" id="SM00388">
    <property type="entry name" value="HisKA"/>
    <property type="match status" value="1"/>
</dbReference>
<keyword evidence="7" id="KW-0812">Transmembrane</keyword>
<dbReference type="CDD" id="cd17546">
    <property type="entry name" value="REC_hyHK_CKI1_RcsC-like"/>
    <property type="match status" value="1"/>
</dbReference>
<evidence type="ECO:0000313" key="10">
    <source>
        <dbReference type="EMBL" id="MDN3612205.1"/>
    </source>
</evidence>
<feature type="modified residue" description="4-aspartylphosphate" evidence="6">
    <location>
        <position position="633"/>
    </location>
</feature>
<dbReference type="RefSeq" id="WP_076588312.1">
    <property type="nucleotide sequence ID" value="NZ_JABEYA020000003.1"/>
</dbReference>
<dbReference type="SUPFAM" id="SSF55874">
    <property type="entry name" value="ATPase domain of HSP90 chaperone/DNA topoisomerase II/histidine kinase"/>
    <property type="match status" value="1"/>
</dbReference>
<evidence type="ECO:0000313" key="11">
    <source>
        <dbReference type="Proteomes" id="UP001238540"/>
    </source>
</evidence>
<evidence type="ECO:0000256" key="2">
    <source>
        <dbReference type="ARBA" id="ARBA00012438"/>
    </source>
</evidence>
<keyword evidence="4" id="KW-0378">Hydrolase</keyword>
<keyword evidence="11" id="KW-1185">Reference proteome</keyword>
<evidence type="ECO:0000256" key="7">
    <source>
        <dbReference type="SAM" id="Phobius"/>
    </source>
</evidence>
<dbReference type="InterPro" id="IPR036097">
    <property type="entry name" value="HisK_dim/P_sf"/>
</dbReference>
<feature type="domain" description="Response regulatory" evidence="9">
    <location>
        <begin position="584"/>
        <end position="700"/>
    </location>
</feature>
<dbReference type="PROSITE" id="PS50110">
    <property type="entry name" value="RESPONSE_REGULATORY"/>
    <property type="match status" value="1"/>
</dbReference>
<evidence type="ECO:0000256" key="5">
    <source>
        <dbReference type="ARBA" id="ARBA00023012"/>
    </source>
</evidence>
<dbReference type="SMART" id="SM00387">
    <property type="entry name" value="HATPase_c"/>
    <property type="match status" value="1"/>
</dbReference>
<dbReference type="Proteomes" id="UP001238540">
    <property type="component" value="Unassembled WGS sequence"/>
</dbReference>
<dbReference type="CDD" id="cd16922">
    <property type="entry name" value="HATPase_EvgS-ArcB-TorS-like"/>
    <property type="match status" value="1"/>
</dbReference>
<keyword evidence="3 6" id="KW-0597">Phosphoprotein</keyword>
<evidence type="ECO:0000259" key="9">
    <source>
        <dbReference type="PROSITE" id="PS50110"/>
    </source>
</evidence>
<dbReference type="Pfam" id="PF00512">
    <property type="entry name" value="HisKA"/>
    <property type="match status" value="1"/>
</dbReference>
<dbReference type="PRINTS" id="PR00344">
    <property type="entry name" value="BCTRLSENSOR"/>
</dbReference>
<dbReference type="InterPro" id="IPR036890">
    <property type="entry name" value="HATPase_C_sf"/>
</dbReference>
<protein>
    <recommendedName>
        <fullName evidence="2">histidine kinase</fullName>
        <ecNumber evidence="2">2.7.13.3</ecNumber>
    </recommendedName>
</protein>
<dbReference type="PANTHER" id="PTHR45339">
    <property type="entry name" value="HYBRID SIGNAL TRANSDUCTION HISTIDINE KINASE J"/>
    <property type="match status" value="1"/>
</dbReference>
<dbReference type="SMART" id="SM00448">
    <property type="entry name" value="REC"/>
    <property type="match status" value="1"/>
</dbReference>
<feature type="domain" description="Histidine kinase" evidence="8">
    <location>
        <begin position="241"/>
        <end position="461"/>
    </location>
</feature>
<sequence>MDSFFKTKGGYFLSVTAVLCAVMIFFITYVFYSLSDIKNKSAQPYVTIVNNNVAIKHKLLLLKSEILLFTQDRAPGSLQKLKFKARIYQSSILQDLMSEKTRDIHDTYGDLNTLEDIEDKVRRLFDMVERLGTNNVNANGDALIFLDNLYTEINVYLSFFVAQVQSSQADFINQKDNFYHAQYLYLGGILICSMLMIGIISWMYLNQIKLSGDLASRTRLMEEAKESAEQSAKTKARFLSNMSHEMRTPLNAIIGLSRKEYFEGADPQTVEFISMINSSGESLLKLINNVLDMSKMDQGKQQKESEAFFFNELIDRSKKLFAHFEKKQDVEVFFSVSCEKNYKIQSDKAKIAQIINNLGYNAFKFTHRGHVDIHLSLDRDSIMSHLVIKVKDTGIGMSSELLDKVFDEFTQADNSMSRPYRGTGLGLSICQSLTRVLGGTIRAHSVLDVGSEFVVDLPVEVVDEKALFPPDRKTPSVRVISEHRYAKQLIMTELMSVGVFDHEGDIVLYYASEMDSVKNDHPLEHNPSIIYGDVSLNKTAPNQAVRLSKPYDLFGLLNCLMTMTSADEGKPTPSATLPKIDRFSVLLVEDIHLNQVVARKMLTMFNAEVSAVNNGKECLDALEHQQFDIIFMDIQMPVMDGLEAIRFIKERNLAPGTPILALTANTFESDVQTYLDQGFDDVLPKPFKLEWMRELIVKYRVNT</sequence>
<feature type="transmembrane region" description="Helical" evidence="7">
    <location>
        <begin position="12"/>
        <end position="32"/>
    </location>
</feature>
<feature type="transmembrane region" description="Helical" evidence="7">
    <location>
        <begin position="183"/>
        <end position="205"/>
    </location>
</feature>
<evidence type="ECO:0000256" key="3">
    <source>
        <dbReference type="ARBA" id="ARBA00022553"/>
    </source>
</evidence>
<dbReference type="Pfam" id="PF02518">
    <property type="entry name" value="HATPase_c"/>
    <property type="match status" value="1"/>
</dbReference>
<evidence type="ECO:0000259" key="8">
    <source>
        <dbReference type="PROSITE" id="PS50109"/>
    </source>
</evidence>
<dbReference type="SUPFAM" id="SSF47384">
    <property type="entry name" value="Homodimeric domain of signal transducing histidine kinase"/>
    <property type="match status" value="1"/>
</dbReference>
<comment type="caution">
    <text evidence="10">The sequence shown here is derived from an EMBL/GenBank/DDBJ whole genome shotgun (WGS) entry which is preliminary data.</text>
</comment>
<keyword evidence="5" id="KW-0902">Two-component regulatory system</keyword>
<name>A0ABT8C1H1_9VIBR</name>
<dbReference type="InterPro" id="IPR001789">
    <property type="entry name" value="Sig_transdc_resp-reg_receiver"/>
</dbReference>
<dbReference type="Gene3D" id="3.30.565.10">
    <property type="entry name" value="Histidine kinase-like ATPase, C-terminal domain"/>
    <property type="match status" value="1"/>
</dbReference>
<dbReference type="InterPro" id="IPR011006">
    <property type="entry name" value="CheY-like_superfamily"/>
</dbReference>